<dbReference type="AlphaFoldDB" id="D4N0Q2"/>
<organism evidence="1 2">
    <name type="scientific">Anaerostipes hadrus</name>
    <dbReference type="NCBI Taxonomy" id="649756"/>
    <lineage>
        <taxon>Bacteria</taxon>
        <taxon>Bacillati</taxon>
        <taxon>Bacillota</taxon>
        <taxon>Clostridia</taxon>
        <taxon>Lachnospirales</taxon>
        <taxon>Lachnospiraceae</taxon>
        <taxon>Anaerostipes</taxon>
    </lineage>
</organism>
<proteinExistence type="predicted"/>
<sequence length="96" mass="11539">MKSCKGCRYEKSMTRNILLGLCTGCKRAYTREDDREMFSDKYISDGKQESCYDCIYIEQCYLTEKRMKKYPNGACQLKDIFRMKEEREQFYNKKSS</sequence>
<evidence type="ECO:0000313" key="1">
    <source>
        <dbReference type="EMBL" id="CBL38447.1"/>
    </source>
</evidence>
<dbReference type="KEGG" id="bprl:CL2_15060"/>
<reference evidence="1 2" key="2">
    <citation type="submission" date="2010-03" db="EMBL/GenBank/DDBJ databases">
        <authorList>
            <person name="Pajon A."/>
        </authorList>
    </citation>
    <scope>NUCLEOTIDE SEQUENCE [LARGE SCALE GENOMIC DNA]</scope>
    <source>
        <strain evidence="1 2">SSC/2</strain>
    </source>
</reference>
<evidence type="ECO:0000313" key="2">
    <source>
        <dbReference type="Proteomes" id="UP000008960"/>
    </source>
</evidence>
<reference evidence="1 2" key="1">
    <citation type="submission" date="2010-03" db="EMBL/GenBank/DDBJ databases">
        <title>The genome sequence of Clostridiales sp. SSC/2.</title>
        <authorList>
            <consortium name="metaHIT consortium -- http://www.metahit.eu/"/>
            <person name="Pajon A."/>
            <person name="Turner K."/>
            <person name="Parkhill J."/>
            <person name="Duncan S."/>
            <person name="Flint H."/>
        </authorList>
    </citation>
    <scope>NUCLEOTIDE SEQUENCE [LARGE SCALE GENOMIC DNA]</scope>
    <source>
        <strain evidence="1 2">SSC/2</strain>
    </source>
</reference>
<dbReference type="Proteomes" id="UP000008960">
    <property type="component" value="Chromosome"/>
</dbReference>
<dbReference type="EMBL" id="FP929061">
    <property type="protein sequence ID" value="CBL38447.1"/>
    <property type="molecule type" value="Genomic_DNA"/>
</dbReference>
<accession>D4N0Q2</accession>
<gene>
    <name evidence="1" type="ORF">CL2_15060</name>
</gene>
<protein>
    <submittedName>
        <fullName evidence="1">Uncharacterized protein</fullName>
    </submittedName>
</protein>
<name>D4N0Q2_ANAHA</name>
<dbReference type="RefSeq" id="WP_015530485.1">
    <property type="nucleotide sequence ID" value="NC_021016.1"/>
</dbReference>